<evidence type="ECO:0000256" key="4">
    <source>
        <dbReference type="ARBA" id="ARBA00023242"/>
    </source>
</evidence>
<protein>
    <recommendedName>
        <fullName evidence="6">H/ACA ribonucleoprotein complex subunit 2</fullName>
    </recommendedName>
    <alternativeName>
        <fullName evidence="6">Nucleolar protein family A member 2</fullName>
    </alternativeName>
</protein>
<feature type="domain" description="Ribosomal protein eL8/eL30/eS12/Gadd45" evidence="8">
    <location>
        <begin position="66"/>
        <end position="150"/>
    </location>
</feature>
<keyword evidence="3 6" id="KW-0694">RNA-binding</keyword>
<evidence type="ECO:0000256" key="2">
    <source>
        <dbReference type="ARBA" id="ARBA00007337"/>
    </source>
</evidence>
<evidence type="ECO:0000256" key="7">
    <source>
        <dbReference type="SAM" id="MobiDB-lite"/>
    </source>
</evidence>
<sequence>MGSPDKVKKVKKEKKEKKEKKAKKEAEETVAAEVEVAAEPAAEAPAGKLSLCAIAKPLADDKLSKKCLKLAKKAAKRKQIKRGVKEVIKAIRKNVQGLCLIAGDISPVDVITPLPVMCEDRDIPYIYVPSKEALGQAGLTKRPTSCMLILPKPLKGDAAKDDETKEFAALYAEVAKKVKAAAIIFT</sequence>
<dbReference type="InterPro" id="IPR002415">
    <property type="entry name" value="H/ACA_rnp_Nhp2-like"/>
</dbReference>
<evidence type="ECO:0000256" key="3">
    <source>
        <dbReference type="ARBA" id="ARBA00022884"/>
    </source>
</evidence>
<dbReference type="InterPro" id="IPR018492">
    <property type="entry name" value="Ribosomal_eL8/Nhp2"/>
</dbReference>
<dbReference type="InterPro" id="IPR050257">
    <property type="entry name" value="eL8/uL1-like"/>
</dbReference>
<keyword evidence="5 6" id="KW-0687">Ribonucleoprotein</keyword>
<dbReference type="GO" id="GO:0031429">
    <property type="term" value="C:box H/ACA snoRNP complex"/>
    <property type="evidence" value="ECO:0007669"/>
    <property type="project" value="UniProtKB-UniRule"/>
</dbReference>
<dbReference type="Gene3D" id="3.30.1330.30">
    <property type="match status" value="1"/>
</dbReference>
<gene>
    <name evidence="9" type="ORF">D9Q98_001613</name>
</gene>
<dbReference type="Pfam" id="PF01248">
    <property type="entry name" value="Ribosomal_L7Ae"/>
    <property type="match status" value="1"/>
</dbReference>
<dbReference type="AlphaFoldDB" id="A0A9D4TUX1"/>
<dbReference type="GO" id="GO:0000398">
    <property type="term" value="P:mRNA splicing, via spliceosome"/>
    <property type="evidence" value="ECO:0007669"/>
    <property type="project" value="UniProtKB-UniRule"/>
</dbReference>
<evidence type="ECO:0000259" key="8">
    <source>
        <dbReference type="Pfam" id="PF01248"/>
    </source>
</evidence>
<reference evidence="9" key="2">
    <citation type="submission" date="2020-11" db="EMBL/GenBank/DDBJ databases">
        <authorList>
            <person name="Cecchin M."/>
            <person name="Marcolungo L."/>
            <person name="Rossato M."/>
            <person name="Girolomoni L."/>
            <person name="Cosentino E."/>
            <person name="Cuine S."/>
            <person name="Li-Beisson Y."/>
            <person name="Delledonne M."/>
            <person name="Ballottari M."/>
        </authorList>
    </citation>
    <scope>NUCLEOTIDE SEQUENCE</scope>
    <source>
        <strain evidence="9">211/11P</strain>
        <tissue evidence="9">Whole cell</tissue>
    </source>
</reference>
<dbReference type="PRINTS" id="PR00883">
    <property type="entry name" value="NUCLEARHMG"/>
</dbReference>
<comment type="subcellular location">
    <subcellularLocation>
        <location evidence="1 6">Nucleus</location>
        <location evidence="1 6">Nucleolus</location>
    </subcellularLocation>
</comment>
<evidence type="ECO:0000313" key="10">
    <source>
        <dbReference type="Proteomes" id="UP001055712"/>
    </source>
</evidence>
<dbReference type="EMBL" id="SIDB01000002">
    <property type="protein sequence ID" value="KAI3435548.1"/>
    <property type="molecule type" value="Genomic_DNA"/>
</dbReference>
<comment type="caution">
    <text evidence="9">The sequence shown here is derived from an EMBL/GenBank/DDBJ whole genome shotgun (WGS) entry which is preliminary data.</text>
</comment>
<name>A0A9D4TUX1_CHLVU</name>
<dbReference type="PANTHER" id="PTHR23105">
    <property type="entry name" value="RIBOSOMAL PROTEIN L7AE FAMILY MEMBER"/>
    <property type="match status" value="1"/>
</dbReference>
<organism evidence="9 10">
    <name type="scientific">Chlorella vulgaris</name>
    <name type="common">Green alga</name>
    <dbReference type="NCBI Taxonomy" id="3077"/>
    <lineage>
        <taxon>Eukaryota</taxon>
        <taxon>Viridiplantae</taxon>
        <taxon>Chlorophyta</taxon>
        <taxon>core chlorophytes</taxon>
        <taxon>Trebouxiophyceae</taxon>
        <taxon>Chlorellales</taxon>
        <taxon>Chlorellaceae</taxon>
        <taxon>Chlorella clade</taxon>
        <taxon>Chlorella</taxon>
    </lineage>
</organism>
<evidence type="ECO:0000313" key="9">
    <source>
        <dbReference type="EMBL" id="KAI3435548.1"/>
    </source>
</evidence>
<keyword evidence="4 6" id="KW-0539">Nucleus</keyword>
<proteinExistence type="inferred from homology"/>
<comment type="function">
    <text evidence="6">Common component of the spliceosome and rRNA processing machinery.</text>
</comment>
<evidence type="ECO:0000256" key="1">
    <source>
        <dbReference type="ARBA" id="ARBA00004604"/>
    </source>
</evidence>
<comment type="similarity">
    <text evidence="2 6">Belongs to the eukaryotic ribosomal protein eL8 family.</text>
</comment>
<reference evidence="9" key="1">
    <citation type="journal article" date="2019" name="Plant J.">
        <title>Chlorella vulgaris genome assembly and annotation reveals the molecular basis for metabolic acclimation to high light conditions.</title>
        <authorList>
            <person name="Cecchin M."/>
            <person name="Marcolungo L."/>
            <person name="Rossato M."/>
            <person name="Girolomoni L."/>
            <person name="Cosentino E."/>
            <person name="Cuine S."/>
            <person name="Li-Beisson Y."/>
            <person name="Delledonne M."/>
            <person name="Ballottari M."/>
        </authorList>
    </citation>
    <scope>NUCLEOTIDE SEQUENCE</scope>
    <source>
        <strain evidence="9">211/11P</strain>
    </source>
</reference>
<feature type="compositionally biased region" description="Basic residues" evidence="7">
    <location>
        <begin position="8"/>
        <end position="21"/>
    </location>
</feature>
<accession>A0A9D4TUX1</accession>
<dbReference type="OrthoDB" id="5364946at2759"/>
<comment type="function">
    <text evidence="6">Required for ribosome biogenesis. Part of a complex which catalyzes pseudouridylation of rRNA. This involves the isomerization of uridine such that the ribose is subsequently attached to C5, instead of the normal N1. Pseudouridine ('psi') residues may serve to stabilize the conformation of rRNAs.</text>
</comment>
<dbReference type="PROSITE" id="PS01082">
    <property type="entry name" value="RIBOSOMAL_L7AE"/>
    <property type="match status" value="1"/>
</dbReference>
<dbReference type="PRINTS" id="PR00881">
    <property type="entry name" value="L7ARS6FAMILY"/>
</dbReference>
<feature type="region of interest" description="Disordered" evidence="7">
    <location>
        <begin position="1"/>
        <end position="29"/>
    </location>
</feature>
<dbReference type="GO" id="GO:0003723">
    <property type="term" value="F:RNA binding"/>
    <property type="evidence" value="ECO:0007669"/>
    <property type="project" value="UniProtKB-UniRule"/>
</dbReference>
<evidence type="ECO:0000256" key="6">
    <source>
        <dbReference type="RuleBase" id="RU366039"/>
    </source>
</evidence>
<dbReference type="InterPro" id="IPR004037">
    <property type="entry name" value="Ribosomal_eL8-like_CS"/>
</dbReference>
<dbReference type="GO" id="GO:0031120">
    <property type="term" value="P:snRNA pseudouridine synthesis"/>
    <property type="evidence" value="ECO:0007669"/>
    <property type="project" value="UniProtKB-UniRule"/>
</dbReference>
<keyword evidence="10" id="KW-1185">Reference proteome</keyword>
<dbReference type="SUPFAM" id="SSF55315">
    <property type="entry name" value="L30e-like"/>
    <property type="match status" value="1"/>
</dbReference>
<dbReference type="GO" id="GO:0042254">
    <property type="term" value="P:ribosome biogenesis"/>
    <property type="evidence" value="ECO:0007669"/>
    <property type="project" value="InterPro"/>
</dbReference>
<evidence type="ECO:0000256" key="5">
    <source>
        <dbReference type="ARBA" id="ARBA00023274"/>
    </source>
</evidence>
<dbReference type="Proteomes" id="UP001055712">
    <property type="component" value="Unassembled WGS sequence"/>
</dbReference>
<dbReference type="InterPro" id="IPR004038">
    <property type="entry name" value="Ribosomal_eL8/eL30/eS12/Gad45"/>
</dbReference>
<dbReference type="InterPro" id="IPR029064">
    <property type="entry name" value="Ribosomal_eL30-like_sf"/>
</dbReference>